<evidence type="ECO:0000313" key="2">
    <source>
        <dbReference type="Proteomes" id="UP000827460"/>
    </source>
</evidence>
<name>A0AAE8YX62_9CAUD</name>
<dbReference type="Proteomes" id="UP000827460">
    <property type="component" value="Segment"/>
</dbReference>
<sequence>MDMWCDFCGDKPKGATVRVNGKTYEVCTHCERLTVQDKDK</sequence>
<protein>
    <submittedName>
        <fullName evidence="1">Uncharacterized protein</fullName>
    </submittedName>
</protein>
<proteinExistence type="predicted"/>
<accession>A0AAE8YX62</accession>
<evidence type="ECO:0000313" key="1">
    <source>
        <dbReference type="EMBL" id="UGO50674.1"/>
    </source>
</evidence>
<gene>
    <name evidence="1" type="ORF">SOPHRITA_83</name>
</gene>
<keyword evidence="2" id="KW-1185">Reference proteome</keyword>
<organism evidence="1 2">
    <name type="scientific">Bacillus phage vB_BanS_Sophrita</name>
    <dbReference type="NCBI Taxonomy" id="2894790"/>
    <lineage>
        <taxon>Viruses</taxon>
        <taxon>Duplodnaviria</taxon>
        <taxon>Heunggongvirae</taxon>
        <taxon>Uroviricota</taxon>
        <taxon>Caudoviricetes</taxon>
        <taxon>Joanripponvirinae</taxon>
        <taxon>Sophritavirus</taxon>
        <taxon>Sophritavirus sophrita</taxon>
    </lineage>
</organism>
<dbReference type="EMBL" id="OK499991">
    <property type="protein sequence ID" value="UGO50674.1"/>
    <property type="molecule type" value="Genomic_DNA"/>
</dbReference>
<reference evidence="1" key="1">
    <citation type="submission" date="2021-10" db="EMBL/GenBank/DDBJ databases">
        <authorList>
            <person name="Lavering E.D."/>
            <person name="James R."/>
            <person name="Fairholm J.D."/>
            <person name="Ogilvie B.H."/>
            <person name="Thurgood T.L."/>
            <person name="Robison R.A."/>
            <person name="Grose J.H."/>
        </authorList>
    </citation>
    <scope>NUCLEOTIDE SEQUENCE</scope>
</reference>